<accession>A0A9P4M237</accession>
<dbReference type="OrthoDB" id="531008at2759"/>
<dbReference type="InterPro" id="IPR013783">
    <property type="entry name" value="Ig-like_fold"/>
</dbReference>
<name>A0A9P4M237_9PEZI</name>
<dbReference type="GO" id="GO:0007165">
    <property type="term" value="P:signal transduction"/>
    <property type="evidence" value="ECO:0007669"/>
    <property type="project" value="UniProtKB-ARBA"/>
</dbReference>
<comment type="subcellular location">
    <subcellularLocation>
        <location evidence="1">Cytoplasm</location>
    </subcellularLocation>
</comment>
<keyword evidence="7" id="KW-1185">Reference proteome</keyword>
<dbReference type="PANTHER" id="PTHR10343">
    <property type="entry name" value="5'-AMP-ACTIVATED PROTEIN KINASE , BETA SUBUNIT"/>
    <property type="match status" value="1"/>
</dbReference>
<evidence type="ECO:0000256" key="3">
    <source>
        <dbReference type="ARBA" id="ARBA00022490"/>
    </source>
</evidence>
<evidence type="ECO:0000259" key="5">
    <source>
        <dbReference type="SMART" id="SM01010"/>
    </source>
</evidence>
<dbReference type="InterPro" id="IPR037256">
    <property type="entry name" value="ASC_dom_sf"/>
</dbReference>
<dbReference type="GO" id="GO:0031588">
    <property type="term" value="C:nucleotide-activated protein kinase complex"/>
    <property type="evidence" value="ECO:0007669"/>
    <property type="project" value="TreeGrafter"/>
</dbReference>
<comment type="caution">
    <text evidence="6">The sequence shown here is derived from an EMBL/GenBank/DDBJ whole genome shotgun (WGS) entry which is preliminary data.</text>
</comment>
<comment type="similarity">
    <text evidence="2">Belongs to the 5'-AMP-activated protein kinase beta subunit family.</text>
</comment>
<dbReference type="SUPFAM" id="SSF81296">
    <property type="entry name" value="E set domains"/>
    <property type="match status" value="1"/>
</dbReference>
<dbReference type="PANTHER" id="PTHR10343:SF84">
    <property type="entry name" value="5'-AMP-ACTIVATED PROTEIN KINASE SUBUNIT BETA-1"/>
    <property type="match status" value="1"/>
</dbReference>
<dbReference type="InterPro" id="IPR032640">
    <property type="entry name" value="AMPK1_CBM"/>
</dbReference>
<evidence type="ECO:0000313" key="6">
    <source>
        <dbReference type="EMBL" id="KAF2095276.1"/>
    </source>
</evidence>
<dbReference type="GO" id="GO:0005737">
    <property type="term" value="C:cytoplasm"/>
    <property type="evidence" value="ECO:0007669"/>
    <property type="project" value="UniProtKB-SubCell"/>
</dbReference>
<dbReference type="FunFam" id="2.60.40.10:FF:000562">
    <property type="entry name" value="Snf1 kinase complex beta-subunit Gal83"/>
    <property type="match status" value="1"/>
</dbReference>
<evidence type="ECO:0000256" key="1">
    <source>
        <dbReference type="ARBA" id="ARBA00004496"/>
    </source>
</evidence>
<dbReference type="InterPro" id="IPR014756">
    <property type="entry name" value="Ig_E-set"/>
</dbReference>
<dbReference type="GO" id="GO:0019901">
    <property type="term" value="F:protein kinase binding"/>
    <property type="evidence" value="ECO:0007669"/>
    <property type="project" value="TreeGrafter"/>
</dbReference>
<evidence type="ECO:0000256" key="4">
    <source>
        <dbReference type="SAM" id="MobiDB-lite"/>
    </source>
</evidence>
<dbReference type="CDD" id="cd02859">
    <property type="entry name" value="E_set_AMPKbeta_like_N"/>
    <property type="match status" value="1"/>
</dbReference>
<feature type="domain" description="Association with the SNF1 complex (ASC)" evidence="5">
    <location>
        <begin position="239"/>
        <end position="337"/>
    </location>
</feature>
<dbReference type="InterPro" id="IPR006828">
    <property type="entry name" value="ASC_dom"/>
</dbReference>
<dbReference type="Gene3D" id="2.60.40.10">
    <property type="entry name" value="Immunoglobulins"/>
    <property type="match status" value="1"/>
</dbReference>
<feature type="compositionally biased region" description="Polar residues" evidence="4">
    <location>
        <begin position="18"/>
        <end position="32"/>
    </location>
</feature>
<dbReference type="SUPFAM" id="SSF160219">
    <property type="entry name" value="AMPKBI-like"/>
    <property type="match status" value="1"/>
</dbReference>
<dbReference type="Proteomes" id="UP000799772">
    <property type="component" value="Unassembled WGS sequence"/>
</dbReference>
<dbReference type="GO" id="GO:0005634">
    <property type="term" value="C:nucleus"/>
    <property type="evidence" value="ECO:0007669"/>
    <property type="project" value="TreeGrafter"/>
</dbReference>
<sequence>MDVPASAIAEGVDDSPISPDQSYSLPPNSNFSRPPRLPLPIEQEDYTPGSPIISSADLTEPVEPVDGDAEGVTRSRSTLSRLTMDEDEPEDDNQDGGLVGEAIGPAVPTVIEWRQSGEKVYVTGTFAAWDRKYRLYKDKHKDALSATINLQPGTHHLKFIVDGDMRLSDELPTAVDFTNILVNYIEVSPDDRPVPVSAHTATGAPVIPPGQTEPIDIKPLPGAAGNAGASVKGPPKKPHRIPTKYYHNVVPKYLLDLDDADGSTAQRRAMAVSETLPAPPSLPLFLSKSVLNGAMPMKDDASVLIMPNHTVLNHLATSSIRQGVLATSATTRYKQKAS</sequence>
<evidence type="ECO:0000313" key="7">
    <source>
        <dbReference type="Proteomes" id="UP000799772"/>
    </source>
</evidence>
<dbReference type="Gene3D" id="6.20.250.60">
    <property type="match status" value="1"/>
</dbReference>
<dbReference type="Pfam" id="PF16561">
    <property type="entry name" value="AMPK1_CBM"/>
    <property type="match status" value="1"/>
</dbReference>
<dbReference type="AlphaFoldDB" id="A0A9P4M237"/>
<protein>
    <recommendedName>
        <fullName evidence="5">Association with the SNF1 complex (ASC) domain-containing protein</fullName>
    </recommendedName>
</protein>
<dbReference type="InterPro" id="IPR050827">
    <property type="entry name" value="CRP1_MDG1_kinase"/>
</dbReference>
<organism evidence="6 7">
    <name type="scientific">Rhizodiscina lignyota</name>
    <dbReference type="NCBI Taxonomy" id="1504668"/>
    <lineage>
        <taxon>Eukaryota</taxon>
        <taxon>Fungi</taxon>
        <taxon>Dikarya</taxon>
        <taxon>Ascomycota</taxon>
        <taxon>Pezizomycotina</taxon>
        <taxon>Dothideomycetes</taxon>
        <taxon>Pleosporomycetidae</taxon>
        <taxon>Aulographales</taxon>
        <taxon>Rhizodiscinaceae</taxon>
        <taxon>Rhizodiscina</taxon>
    </lineage>
</organism>
<evidence type="ECO:0000256" key="2">
    <source>
        <dbReference type="ARBA" id="ARBA00010926"/>
    </source>
</evidence>
<gene>
    <name evidence="6" type="ORF">NA57DRAFT_45355</name>
</gene>
<feature type="compositionally biased region" description="Acidic residues" evidence="4">
    <location>
        <begin position="85"/>
        <end position="94"/>
    </location>
</feature>
<proteinExistence type="inferred from homology"/>
<reference evidence="6" key="1">
    <citation type="journal article" date="2020" name="Stud. Mycol.">
        <title>101 Dothideomycetes genomes: a test case for predicting lifestyles and emergence of pathogens.</title>
        <authorList>
            <person name="Haridas S."/>
            <person name="Albert R."/>
            <person name="Binder M."/>
            <person name="Bloem J."/>
            <person name="Labutti K."/>
            <person name="Salamov A."/>
            <person name="Andreopoulos B."/>
            <person name="Baker S."/>
            <person name="Barry K."/>
            <person name="Bills G."/>
            <person name="Bluhm B."/>
            <person name="Cannon C."/>
            <person name="Castanera R."/>
            <person name="Culley D."/>
            <person name="Daum C."/>
            <person name="Ezra D."/>
            <person name="Gonzalez J."/>
            <person name="Henrissat B."/>
            <person name="Kuo A."/>
            <person name="Liang C."/>
            <person name="Lipzen A."/>
            <person name="Lutzoni F."/>
            <person name="Magnuson J."/>
            <person name="Mondo S."/>
            <person name="Nolan M."/>
            <person name="Ohm R."/>
            <person name="Pangilinan J."/>
            <person name="Park H.-J."/>
            <person name="Ramirez L."/>
            <person name="Alfaro M."/>
            <person name="Sun H."/>
            <person name="Tritt A."/>
            <person name="Yoshinaga Y."/>
            <person name="Zwiers L.-H."/>
            <person name="Turgeon B."/>
            <person name="Goodwin S."/>
            <person name="Spatafora J."/>
            <person name="Crous P."/>
            <person name="Grigoriev I."/>
        </authorList>
    </citation>
    <scope>NUCLEOTIDE SEQUENCE</scope>
    <source>
        <strain evidence="6">CBS 133067</strain>
    </source>
</reference>
<feature type="region of interest" description="Disordered" evidence="4">
    <location>
        <begin position="1"/>
        <end position="97"/>
    </location>
</feature>
<dbReference type="Pfam" id="PF04739">
    <property type="entry name" value="AMPKBI"/>
    <property type="match status" value="1"/>
</dbReference>
<dbReference type="EMBL" id="ML978132">
    <property type="protein sequence ID" value="KAF2095276.1"/>
    <property type="molecule type" value="Genomic_DNA"/>
</dbReference>
<dbReference type="SMART" id="SM01010">
    <property type="entry name" value="AMPKBI"/>
    <property type="match status" value="1"/>
</dbReference>
<keyword evidence="3" id="KW-0963">Cytoplasm</keyword>